<organism evidence="2 3">
    <name type="scientific">Ktedonospora formicarum</name>
    <dbReference type="NCBI Taxonomy" id="2778364"/>
    <lineage>
        <taxon>Bacteria</taxon>
        <taxon>Bacillati</taxon>
        <taxon>Chloroflexota</taxon>
        <taxon>Ktedonobacteria</taxon>
        <taxon>Ktedonobacterales</taxon>
        <taxon>Ktedonobacteraceae</taxon>
        <taxon>Ktedonospora</taxon>
    </lineage>
</organism>
<dbReference type="PANTHER" id="PTHR11695:SF294">
    <property type="entry name" value="RETICULON-4-INTERACTING PROTEIN 1, MITOCHONDRIAL"/>
    <property type="match status" value="1"/>
</dbReference>
<dbReference type="EMBL" id="BNJF01000010">
    <property type="protein sequence ID" value="GHO50923.1"/>
    <property type="molecule type" value="Genomic_DNA"/>
</dbReference>
<name>A0A8J3MYK8_9CHLR</name>
<dbReference type="Pfam" id="PF13602">
    <property type="entry name" value="ADH_zinc_N_2"/>
    <property type="match status" value="1"/>
</dbReference>
<evidence type="ECO:0000259" key="1">
    <source>
        <dbReference type="SMART" id="SM00829"/>
    </source>
</evidence>
<dbReference type="AlphaFoldDB" id="A0A8J3MYK8"/>
<dbReference type="PANTHER" id="PTHR11695">
    <property type="entry name" value="ALCOHOL DEHYDROGENASE RELATED"/>
    <property type="match status" value="1"/>
</dbReference>
<dbReference type="InterPro" id="IPR011032">
    <property type="entry name" value="GroES-like_sf"/>
</dbReference>
<accession>A0A8J3MYK8</accession>
<dbReference type="InterPro" id="IPR020843">
    <property type="entry name" value="ER"/>
</dbReference>
<dbReference type="SUPFAM" id="SSF51735">
    <property type="entry name" value="NAD(P)-binding Rossmann-fold domains"/>
    <property type="match status" value="1"/>
</dbReference>
<comment type="caution">
    <text evidence="2">The sequence shown here is derived from an EMBL/GenBank/DDBJ whole genome shotgun (WGS) entry which is preliminary data.</text>
</comment>
<keyword evidence="3" id="KW-1185">Reference proteome</keyword>
<protein>
    <submittedName>
        <fullName evidence="2">NADPH:quinone oxidoreductase</fullName>
    </submittedName>
</protein>
<dbReference type="Proteomes" id="UP000612362">
    <property type="component" value="Unassembled WGS sequence"/>
</dbReference>
<dbReference type="SUPFAM" id="SSF50129">
    <property type="entry name" value="GroES-like"/>
    <property type="match status" value="1"/>
</dbReference>
<dbReference type="GO" id="GO:0016491">
    <property type="term" value="F:oxidoreductase activity"/>
    <property type="evidence" value="ECO:0007669"/>
    <property type="project" value="InterPro"/>
</dbReference>
<evidence type="ECO:0000313" key="3">
    <source>
        <dbReference type="Proteomes" id="UP000612362"/>
    </source>
</evidence>
<dbReference type="RefSeq" id="WP_220199876.1">
    <property type="nucleotide sequence ID" value="NZ_BNJF01000010.1"/>
</dbReference>
<reference evidence="2" key="1">
    <citation type="submission" date="2020-10" db="EMBL/GenBank/DDBJ databases">
        <title>Taxonomic study of unclassified bacteria belonging to the class Ktedonobacteria.</title>
        <authorList>
            <person name="Yabe S."/>
            <person name="Wang C.M."/>
            <person name="Zheng Y."/>
            <person name="Sakai Y."/>
            <person name="Cavaletti L."/>
            <person name="Monciardini P."/>
            <person name="Donadio S."/>
        </authorList>
    </citation>
    <scope>NUCLEOTIDE SEQUENCE</scope>
    <source>
        <strain evidence="2">SOSP1-1</strain>
    </source>
</reference>
<feature type="domain" description="Enoyl reductase (ER)" evidence="1">
    <location>
        <begin position="10"/>
        <end position="312"/>
    </location>
</feature>
<proteinExistence type="predicted"/>
<dbReference type="InterPro" id="IPR050700">
    <property type="entry name" value="YIM1/Zinc_Alcohol_DH_Fams"/>
</dbReference>
<evidence type="ECO:0000313" key="2">
    <source>
        <dbReference type="EMBL" id="GHO50923.1"/>
    </source>
</evidence>
<dbReference type="CDD" id="cd08272">
    <property type="entry name" value="MDR6"/>
    <property type="match status" value="1"/>
</dbReference>
<dbReference type="Pfam" id="PF08240">
    <property type="entry name" value="ADH_N"/>
    <property type="match status" value="1"/>
</dbReference>
<sequence length="318" mass="34141">MKAMVITDFGGPEVFQERDIEKPTPESNEVLVRVYASSINPVDYKIRQEGSWAGVKPPAVIGYDVSGVVEAVGLGVKNFKVGDEVFYTPEIPGRIGSYAEYHVANEAIVALKPKNLSHVEAASIPLAGGTAYDALITRAQLRVGETVLIHGGTGGVGSLAVHIAKAAGAYVYTTCSSKNVAVAKQLGADRVIDYTRENFVDVIAMETNGAGVDVVFDTVGGEMIAKSIAVTGTNGRMVSVVNVEGNTWPAHVKDITLHFLFLKRERYKLEALRTLLERNQIKPLVAKVFPLEQVAEAQRHLEQGGVAGKVALKIVDRS</sequence>
<dbReference type="InterPro" id="IPR013154">
    <property type="entry name" value="ADH-like_N"/>
</dbReference>
<dbReference type="Gene3D" id="3.90.180.10">
    <property type="entry name" value="Medium-chain alcohol dehydrogenases, catalytic domain"/>
    <property type="match status" value="1"/>
</dbReference>
<dbReference type="SMART" id="SM00829">
    <property type="entry name" value="PKS_ER"/>
    <property type="match status" value="1"/>
</dbReference>
<dbReference type="InterPro" id="IPR036291">
    <property type="entry name" value="NAD(P)-bd_dom_sf"/>
</dbReference>
<gene>
    <name evidence="2" type="ORF">KSX_90860</name>
</gene>
<dbReference type="Gene3D" id="3.40.50.720">
    <property type="entry name" value="NAD(P)-binding Rossmann-like Domain"/>
    <property type="match status" value="1"/>
</dbReference>